<reference evidence="1 2" key="1">
    <citation type="submission" date="2021-06" db="EMBL/GenBank/DDBJ databases">
        <authorList>
            <person name="Kallberg Y."/>
            <person name="Tangrot J."/>
            <person name="Rosling A."/>
        </authorList>
    </citation>
    <scope>NUCLEOTIDE SEQUENCE [LARGE SCALE GENOMIC DNA]</scope>
    <source>
        <strain evidence="1 2">120-4 pot B 10/14</strain>
    </source>
</reference>
<feature type="non-terminal residue" evidence="1">
    <location>
        <position position="123"/>
    </location>
</feature>
<organism evidence="1 2">
    <name type="scientific">Gigaspora margarita</name>
    <dbReference type="NCBI Taxonomy" id="4874"/>
    <lineage>
        <taxon>Eukaryota</taxon>
        <taxon>Fungi</taxon>
        <taxon>Fungi incertae sedis</taxon>
        <taxon>Mucoromycota</taxon>
        <taxon>Glomeromycotina</taxon>
        <taxon>Glomeromycetes</taxon>
        <taxon>Diversisporales</taxon>
        <taxon>Gigasporaceae</taxon>
        <taxon>Gigaspora</taxon>
    </lineage>
</organism>
<dbReference type="EMBL" id="CAJVQB010010021">
    <property type="protein sequence ID" value="CAG8735884.1"/>
    <property type="molecule type" value="Genomic_DNA"/>
</dbReference>
<protein>
    <submittedName>
        <fullName evidence="1">8407_t:CDS:1</fullName>
    </submittedName>
</protein>
<sequence>MRWLTLNLPNTPFTRVYYSAVLKDSRILYIGGSGVNTLDMNETTRGDQVGSRYGHSAVLIQDGLILIYGGLGPNDTQVQPDVATLDVSVTPYVWKAIVTNNAPPQPLTYHSATLYGIYMIIAF</sequence>
<comment type="caution">
    <text evidence="1">The sequence shown here is derived from an EMBL/GenBank/DDBJ whole genome shotgun (WGS) entry which is preliminary data.</text>
</comment>
<evidence type="ECO:0000313" key="1">
    <source>
        <dbReference type="EMBL" id="CAG8735884.1"/>
    </source>
</evidence>
<dbReference type="SUPFAM" id="SSF117281">
    <property type="entry name" value="Kelch motif"/>
    <property type="match status" value="1"/>
</dbReference>
<keyword evidence="2" id="KW-1185">Reference proteome</keyword>
<dbReference type="InterPro" id="IPR015915">
    <property type="entry name" value="Kelch-typ_b-propeller"/>
</dbReference>
<dbReference type="Gene3D" id="2.120.10.80">
    <property type="entry name" value="Kelch-type beta propeller"/>
    <property type="match status" value="1"/>
</dbReference>
<dbReference type="Proteomes" id="UP000789901">
    <property type="component" value="Unassembled WGS sequence"/>
</dbReference>
<accession>A0ABN7V6L8</accession>
<evidence type="ECO:0000313" key="2">
    <source>
        <dbReference type="Proteomes" id="UP000789901"/>
    </source>
</evidence>
<gene>
    <name evidence="1" type="ORF">GMARGA_LOCUS14851</name>
</gene>
<name>A0ABN7V6L8_GIGMA</name>
<proteinExistence type="predicted"/>